<feature type="transmembrane region" description="Helical" evidence="2">
    <location>
        <begin position="167"/>
        <end position="189"/>
    </location>
</feature>
<keyword evidence="2" id="KW-0472">Membrane</keyword>
<keyword evidence="2" id="KW-1133">Transmembrane helix</keyword>
<reference evidence="3" key="1">
    <citation type="journal article" date="2007" name="ISME J.">
        <title>Genomic plasticity in prokaryotes: the case of the square haloarchaeon.</title>
        <authorList>
            <person name="Cuadros-Orellana S."/>
            <person name="Martin-Cuadrado A.B."/>
            <person name="Legault B."/>
            <person name="D'Auria G."/>
            <person name="Zhaxybayeva O."/>
            <person name="Papke R.T."/>
            <person name="Rodriguez-Valera F."/>
        </authorList>
    </citation>
    <scope>NUCLEOTIDE SEQUENCE</scope>
</reference>
<dbReference type="InterPro" id="IPR043812">
    <property type="entry name" value="DUF5794"/>
</dbReference>
<keyword evidence="2" id="KW-0812">Transmembrane</keyword>
<evidence type="ECO:0000256" key="1">
    <source>
        <dbReference type="SAM" id="MobiDB-lite"/>
    </source>
</evidence>
<feature type="transmembrane region" description="Helical" evidence="2">
    <location>
        <begin position="82"/>
        <end position="100"/>
    </location>
</feature>
<evidence type="ECO:0000313" key="3">
    <source>
        <dbReference type="EMBL" id="ABQ75875.1"/>
    </source>
</evidence>
<protein>
    <submittedName>
        <fullName evidence="3">Uncharacterized protein</fullName>
    </submittedName>
</protein>
<feature type="transmembrane region" description="Helical" evidence="2">
    <location>
        <begin position="201"/>
        <end position="220"/>
    </location>
</feature>
<proteinExistence type="predicted"/>
<dbReference type="AlphaFoldDB" id="A5YSB8"/>
<evidence type="ECO:0000256" key="2">
    <source>
        <dbReference type="SAM" id="Phobius"/>
    </source>
</evidence>
<feature type="transmembrane region" description="Helical" evidence="2">
    <location>
        <begin position="21"/>
        <end position="45"/>
    </location>
</feature>
<dbReference type="EMBL" id="EF583987">
    <property type="protein sequence ID" value="ABQ75875.1"/>
    <property type="molecule type" value="Genomic_DNA"/>
</dbReference>
<sequence>MSVSRHPVALRLEQQVGSATRLLATVMALPLVDGIFPALIIAGALDSPLGILETGLLIFGGSATVAVILAEMDGSRREQVRSVLILGAILLPVAGVEALFAETLKSVLDFAVFHRFAGLVILAVAAKTASAKVGEYLPSSSIIIGLGLVASVDLNNASLIIDPNIETIAQAVAAAGVGVGFALIVALFAPRLRGVVELDRFRFGSSVALGMLALDILGLLPTEAPVALGVLCVTAVFAYDPDSPTVGNSVAAAGHAVGSDRPETTASETVPSSSSLPSESTPGSTSSVGTKSNIAASVDNVERESHTADADSDSDSGETGYGFPDDSDSHAPWL</sequence>
<feature type="transmembrane region" description="Helical" evidence="2">
    <location>
        <begin position="112"/>
        <end position="130"/>
    </location>
</feature>
<accession>A5YSB8</accession>
<name>A5YSB8_9EURY</name>
<feature type="transmembrane region" description="Helical" evidence="2">
    <location>
        <begin position="51"/>
        <end position="70"/>
    </location>
</feature>
<feature type="region of interest" description="Disordered" evidence="1">
    <location>
        <begin position="253"/>
        <end position="334"/>
    </location>
</feature>
<dbReference type="Pfam" id="PF19107">
    <property type="entry name" value="DUF5794"/>
    <property type="match status" value="1"/>
</dbReference>
<feature type="compositionally biased region" description="Low complexity" evidence="1">
    <location>
        <begin position="264"/>
        <end position="292"/>
    </location>
</feature>
<feature type="compositionally biased region" description="Basic and acidic residues" evidence="1">
    <location>
        <begin position="300"/>
        <end position="309"/>
    </location>
</feature>
<organism evidence="3">
    <name type="scientific">uncultured haloarchaeon</name>
    <dbReference type="NCBI Taxonomy" id="160804"/>
    <lineage>
        <taxon>Archaea</taxon>
        <taxon>Methanobacteriati</taxon>
        <taxon>Methanobacteriota</taxon>
        <taxon>Stenosarchaea group</taxon>
        <taxon>Halobacteria</taxon>
        <taxon>Halobacteriales</taxon>
        <taxon>Halobacteriaceae</taxon>
        <taxon>environmental samples</taxon>
    </lineage>
</organism>